<organism evidence="2 3">
    <name type="scientific">Pocillopora damicornis</name>
    <name type="common">Cauliflower coral</name>
    <name type="synonym">Millepora damicornis</name>
    <dbReference type="NCBI Taxonomy" id="46731"/>
    <lineage>
        <taxon>Eukaryota</taxon>
        <taxon>Metazoa</taxon>
        <taxon>Cnidaria</taxon>
        <taxon>Anthozoa</taxon>
        <taxon>Hexacorallia</taxon>
        <taxon>Scleractinia</taxon>
        <taxon>Astrocoeniina</taxon>
        <taxon>Pocilloporidae</taxon>
        <taxon>Pocillopora</taxon>
    </lineage>
</organism>
<keyword evidence="3" id="KW-1185">Reference proteome</keyword>
<keyword evidence="1" id="KW-0732">Signal</keyword>
<reference evidence="2 3" key="1">
    <citation type="journal article" date="2018" name="Sci. Rep.">
        <title>Comparative analysis of the Pocillopora damicornis genome highlights role of immune system in coral evolution.</title>
        <authorList>
            <person name="Cunning R."/>
            <person name="Bay R.A."/>
            <person name="Gillette P."/>
            <person name="Baker A.C."/>
            <person name="Traylor-Knowles N."/>
        </authorList>
    </citation>
    <scope>NUCLEOTIDE SEQUENCE [LARGE SCALE GENOMIC DNA]</scope>
    <source>
        <strain evidence="2">RSMAS</strain>
        <tissue evidence="2">Whole animal</tissue>
    </source>
</reference>
<proteinExistence type="predicted"/>
<gene>
    <name evidence="2" type="ORF">pdam_00014490</name>
</gene>
<sequence length="150" mass="17013">MKSFTALLLLAAFAVHVFSNEVAIYRASYNFITEQQDLKMAEAVRDNGLPETTLIANDHEEPPDFLKRCIKRKIRCWRRAGEDRCKMLKCLDKFFGCAKEKLPSPLPSIPPLVRGCFVLLEMCRKASISCAGELCCFVRMKRCFDLAGGE</sequence>
<feature type="chain" id="PRO_5018230087" description="Domain of unknown function DB domain-containing protein" evidence="1">
    <location>
        <begin position="20"/>
        <end position="150"/>
    </location>
</feature>
<accession>A0A3M6TZV4</accession>
<evidence type="ECO:0008006" key="4">
    <source>
        <dbReference type="Google" id="ProtNLM"/>
    </source>
</evidence>
<feature type="signal peptide" evidence="1">
    <location>
        <begin position="1"/>
        <end position="19"/>
    </location>
</feature>
<comment type="caution">
    <text evidence="2">The sequence shown here is derived from an EMBL/GenBank/DDBJ whole genome shotgun (WGS) entry which is preliminary data.</text>
</comment>
<dbReference type="EMBL" id="RCHS01002525">
    <property type="protein sequence ID" value="RMX46906.1"/>
    <property type="molecule type" value="Genomic_DNA"/>
</dbReference>
<dbReference type="AlphaFoldDB" id="A0A3M6TZV4"/>
<dbReference type="Proteomes" id="UP000275408">
    <property type="component" value="Unassembled WGS sequence"/>
</dbReference>
<name>A0A3M6TZV4_POCDA</name>
<evidence type="ECO:0000313" key="2">
    <source>
        <dbReference type="EMBL" id="RMX46906.1"/>
    </source>
</evidence>
<protein>
    <recommendedName>
        <fullName evidence="4">Domain of unknown function DB domain-containing protein</fullName>
    </recommendedName>
</protein>
<evidence type="ECO:0000256" key="1">
    <source>
        <dbReference type="SAM" id="SignalP"/>
    </source>
</evidence>
<evidence type="ECO:0000313" key="3">
    <source>
        <dbReference type="Proteomes" id="UP000275408"/>
    </source>
</evidence>